<dbReference type="EC" id="3.2.1.28" evidence="2 6"/>
<dbReference type="InterPro" id="IPR008928">
    <property type="entry name" value="6-hairpin_glycosidase_sf"/>
</dbReference>
<protein>
    <recommendedName>
        <fullName evidence="3 6">Trehalase</fullName>
        <ecNumber evidence="2 6">3.2.1.28</ecNumber>
    </recommendedName>
    <alternativeName>
        <fullName evidence="6">Alpha-trehalose glucohydrolase</fullName>
    </alternativeName>
</protein>
<sequence length="692" mass="78697">MEAAHLLRWVALIAVMASISRCGEPDQTQHSGHAREMNHSSTLTEVNTIDAPLVVNCTIPVCDGPLKDIYCIGPILTSSWQFGLQKSCPGAKIKGTPQTVLENFHNLTYPITRESFTSFCDENFENVKYLEKVKFDDWKENPELIGKIPDLRRRKLALEAHRRWNLLGRRFSPEVVANGSQYPVTPVPNPFIVPGGDFDIYFYWDSYWVIEGLLVSNMTATVRGIISNFAQLVDTHGFIPNSGKLQLSARSQPPMFTQMLYEYFIATGDANFTRSILPSVEKELQFWEKNRQFSVMKDGAAFNVFQYKTTSNCPRPENFLVDYWQGVNSTRKPEDVWSSTTSACESGWDFSSRWFDLNGTNAYSKKSIHTNSIVPVDLNTFMTWNYRAVAILYKKLNETDKSADFRKKFNDLSATLEKFFWDEQEVRSTCKSQKIRIISGIWLDFDIELNAPRRSFYPANLFPLLVLKATGDVIKRVGEYLEKNSVFTMPGGIPSTLPVNSTEQWDFPNVWAPTLHLFVISLLSTRDAYLVQKAKETADKFTSNVYQGMFEPPEGAKSGIWEKYDARKADGSHGGGGEYPVQEGFAWTNGAVLHLIMMFDQPAQFGFTRRQQFGLESGDSGPDEGKSGMLGAFPNNAVIIGLLAFCFCLSILFVVVSNHHLRRVLERRRERNERAEQDQMDRLLRDMDSDED</sequence>
<keyword evidence="8" id="KW-0812">Transmembrane</keyword>
<dbReference type="Pfam" id="PF01204">
    <property type="entry name" value="Trehalase"/>
    <property type="match status" value="1"/>
</dbReference>
<keyword evidence="4 6" id="KW-0378">Hydrolase</keyword>
<feature type="region of interest" description="Disordered" evidence="7">
    <location>
        <begin position="669"/>
        <end position="692"/>
    </location>
</feature>
<dbReference type="InterPro" id="IPR018232">
    <property type="entry name" value="Glyco_hydro_37_CS"/>
</dbReference>
<dbReference type="Gene3D" id="1.50.10.10">
    <property type="match status" value="1"/>
</dbReference>
<evidence type="ECO:0000256" key="3">
    <source>
        <dbReference type="ARBA" id="ARBA00019905"/>
    </source>
</evidence>
<dbReference type="InterPro" id="IPR001661">
    <property type="entry name" value="Glyco_hydro_37"/>
</dbReference>
<gene>
    <name evidence="10" type="ORF">PMAYCL1PPCAC_32504</name>
</gene>
<evidence type="ECO:0000256" key="8">
    <source>
        <dbReference type="SAM" id="Phobius"/>
    </source>
</evidence>
<evidence type="ECO:0000256" key="6">
    <source>
        <dbReference type="RuleBase" id="RU361180"/>
    </source>
</evidence>
<dbReference type="SUPFAM" id="SSF48208">
    <property type="entry name" value="Six-hairpin glycosidases"/>
    <property type="match status" value="1"/>
</dbReference>
<dbReference type="Proteomes" id="UP001328107">
    <property type="component" value="Unassembled WGS sequence"/>
</dbReference>
<evidence type="ECO:0000256" key="9">
    <source>
        <dbReference type="SAM" id="SignalP"/>
    </source>
</evidence>
<evidence type="ECO:0000256" key="1">
    <source>
        <dbReference type="ARBA" id="ARBA00005615"/>
    </source>
</evidence>
<comment type="catalytic activity">
    <reaction evidence="6">
        <text>alpha,alpha-trehalose + H2O = alpha-D-glucose + beta-D-glucose</text>
        <dbReference type="Rhea" id="RHEA:32675"/>
        <dbReference type="ChEBI" id="CHEBI:15377"/>
        <dbReference type="ChEBI" id="CHEBI:15903"/>
        <dbReference type="ChEBI" id="CHEBI:16551"/>
        <dbReference type="ChEBI" id="CHEBI:17925"/>
        <dbReference type="EC" id="3.2.1.28"/>
    </reaction>
</comment>
<feature type="chain" id="PRO_5042894188" description="Trehalase" evidence="9">
    <location>
        <begin position="23"/>
        <end position="692"/>
    </location>
</feature>
<keyword evidence="8" id="KW-1133">Transmembrane helix</keyword>
<feature type="transmembrane region" description="Helical" evidence="8">
    <location>
        <begin position="637"/>
        <end position="661"/>
    </location>
</feature>
<accession>A0AAN5IF18</accession>
<keyword evidence="11" id="KW-1185">Reference proteome</keyword>
<dbReference type="EMBL" id="BTRK01000006">
    <property type="protein sequence ID" value="GMR62309.1"/>
    <property type="molecule type" value="Genomic_DNA"/>
</dbReference>
<comment type="caution">
    <text evidence="10">The sequence shown here is derived from an EMBL/GenBank/DDBJ whole genome shotgun (WGS) entry which is preliminary data.</text>
</comment>
<dbReference type="PANTHER" id="PTHR23403">
    <property type="entry name" value="TREHALASE"/>
    <property type="match status" value="1"/>
</dbReference>
<dbReference type="PRINTS" id="PR00744">
    <property type="entry name" value="GLHYDRLASE37"/>
</dbReference>
<evidence type="ECO:0000313" key="11">
    <source>
        <dbReference type="Proteomes" id="UP001328107"/>
    </source>
</evidence>
<keyword evidence="5 6" id="KW-0326">Glycosidase</keyword>
<name>A0AAN5IF18_9BILA</name>
<evidence type="ECO:0000313" key="10">
    <source>
        <dbReference type="EMBL" id="GMR62309.1"/>
    </source>
</evidence>
<dbReference type="InterPro" id="IPR012341">
    <property type="entry name" value="6hp_glycosidase-like_sf"/>
</dbReference>
<keyword evidence="8" id="KW-0472">Membrane</keyword>
<evidence type="ECO:0000256" key="2">
    <source>
        <dbReference type="ARBA" id="ARBA00012757"/>
    </source>
</evidence>
<dbReference type="AlphaFoldDB" id="A0AAN5IF18"/>
<feature type="signal peptide" evidence="9">
    <location>
        <begin position="1"/>
        <end position="22"/>
    </location>
</feature>
<dbReference type="GO" id="GO:0005993">
    <property type="term" value="P:trehalose catabolic process"/>
    <property type="evidence" value="ECO:0007669"/>
    <property type="project" value="TreeGrafter"/>
</dbReference>
<comment type="similarity">
    <text evidence="1 6">Belongs to the glycosyl hydrolase 37 family.</text>
</comment>
<keyword evidence="9" id="KW-0732">Signal</keyword>
<reference evidence="11" key="1">
    <citation type="submission" date="2022-10" db="EMBL/GenBank/DDBJ databases">
        <title>Genome assembly of Pristionchus species.</title>
        <authorList>
            <person name="Yoshida K."/>
            <person name="Sommer R.J."/>
        </authorList>
    </citation>
    <scope>NUCLEOTIDE SEQUENCE [LARGE SCALE GENOMIC DNA]</scope>
    <source>
        <strain evidence="11">RS5460</strain>
    </source>
</reference>
<dbReference type="PROSITE" id="PS00928">
    <property type="entry name" value="TREHALASE_2"/>
    <property type="match status" value="1"/>
</dbReference>
<dbReference type="GO" id="GO:0004555">
    <property type="term" value="F:alpha,alpha-trehalase activity"/>
    <property type="evidence" value="ECO:0007669"/>
    <property type="project" value="UniProtKB-EC"/>
</dbReference>
<evidence type="ECO:0000256" key="7">
    <source>
        <dbReference type="SAM" id="MobiDB-lite"/>
    </source>
</evidence>
<evidence type="ECO:0000256" key="5">
    <source>
        <dbReference type="ARBA" id="ARBA00023295"/>
    </source>
</evidence>
<proteinExistence type="inferred from homology"/>
<organism evidence="10 11">
    <name type="scientific">Pristionchus mayeri</name>
    <dbReference type="NCBI Taxonomy" id="1317129"/>
    <lineage>
        <taxon>Eukaryota</taxon>
        <taxon>Metazoa</taxon>
        <taxon>Ecdysozoa</taxon>
        <taxon>Nematoda</taxon>
        <taxon>Chromadorea</taxon>
        <taxon>Rhabditida</taxon>
        <taxon>Rhabditina</taxon>
        <taxon>Diplogasteromorpha</taxon>
        <taxon>Diplogasteroidea</taxon>
        <taxon>Neodiplogasteridae</taxon>
        <taxon>Pristionchus</taxon>
    </lineage>
</organism>
<dbReference type="PANTHER" id="PTHR23403:SF3">
    <property type="entry name" value="TREHALASE"/>
    <property type="match status" value="1"/>
</dbReference>
<evidence type="ECO:0000256" key="4">
    <source>
        <dbReference type="ARBA" id="ARBA00022801"/>
    </source>
</evidence>